<keyword evidence="9" id="KW-1185">Reference proteome</keyword>
<name>A0A934SEJ7_9RHOB</name>
<dbReference type="GO" id="GO:0006457">
    <property type="term" value="P:protein folding"/>
    <property type="evidence" value="ECO:0007669"/>
    <property type="project" value="InterPro"/>
</dbReference>
<dbReference type="InterPro" id="IPR007864">
    <property type="entry name" value="UreE_C_dom"/>
</dbReference>
<reference evidence="8" key="1">
    <citation type="submission" date="2021-01" db="EMBL/GenBank/DDBJ databases">
        <title>Paracoccus amoyensis sp. nov., isolated from the surface seawater along the coast of Xiamen Island, China.</title>
        <authorList>
            <person name="Lyu L."/>
        </authorList>
    </citation>
    <scope>NUCLEOTIDE SEQUENCE</scope>
    <source>
        <strain evidence="8">MJ17</strain>
    </source>
</reference>
<dbReference type="SMART" id="SM00988">
    <property type="entry name" value="UreE_N"/>
    <property type="match status" value="1"/>
</dbReference>
<keyword evidence="2 5" id="KW-0963">Cytoplasm</keyword>
<dbReference type="GO" id="GO:0019627">
    <property type="term" value="P:urea metabolic process"/>
    <property type="evidence" value="ECO:0007669"/>
    <property type="project" value="InterPro"/>
</dbReference>
<keyword evidence="3 5" id="KW-0533">Nickel</keyword>
<evidence type="ECO:0000256" key="1">
    <source>
        <dbReference type="ARBA" id="ARBA00004496"/>
    </source>
</evidence>
<dbReference type="GO" id="GO:0065003">
    <property type="term" value="P:protein-containing complex assembly"/>
    <property type="evidence" value="ECO:0007669"/>
    <property type="project" value="InterPro"/>
</dbReference>
<feature type="region of interest" description="Disordered" evidence="6">
    <location>
        <begin position="128"/>
        <end position="174"/>
    </location>
</feature>
<evidence type="ECO:0000256" key="3">
    <source>
        <dbReference type="ARBA" id="ARBA00022596"/>
    </source>
</evidence>
<evidence type="ECO:0000256" key="6">
    <source>
        <dbReference type="SAM" id="MobiDB-lite"/>
    </source>
</evidence>
<evidence type="ECO:0000313" key="8">
    <source>
        <dbReference type="EMBL" id="MBK4217415.1"/>
    </source>
</evidence>
<accession>A0A934SEJ7</accession>
<dbReference type="EMBL" id="JAEPRQ010000007">
    <property type="protein sequence ID" value="MBK4217415.1"/>
    <property type="molecule type" value="Genomic_DNA"/>
</dbReference>
<feature type="compositionally biased region" description="Basic and acidic residues" evidence="6">
    <location>
        <begin position="140"/>
        <end position="168"/>
    </location>
</feature>
<dbReference type="Gene3D" id="3.30.70.790">
    <property type="entry name" value="UreE, C-terminal domain"/>
    <property type="match status" value="1"/>
</dbReference>
<feature type="domain" description="UreE urease accessory N-terminal" evidence="7">
    <location>
        <begin position="1"/>
        <end position="64"/>
    </location>
</feature>
<sequence length="202" mass="22617">MITCTTVIRNAPGPFDGEISLDYEGRLLRRKRLGFVGGDFLLDLPEVTSVEDGDAFELSDGRLIAMRAKPEPVMVIRGHLARLAWHIGNRHTPCRIEADRLIIRQDHVLEAMLRNLGADITHKELPFRPEGGAYGHGRTFGHDHGHGHDHDHSHGGDHDHSHGHDHHDHLHAHNHKLSPVPAVAPLQMMRKVANGSRHDDRP</sequence>
<dbReference type="RefSeq" id="WP_200688161.1">
    <property type="nucleotide sequence ID" value="NZ_JAEPRQ010000007.1"/>
</dbReference>
<keyword evidence="4 5" id="KW-0143">Chaperone</keyword>
<dbReference type="InterPro" id="IPR004029">
    <property type="entry name" value="UreE_N"/>
</dbReference>
<comment type="subcellular location">
    <subcellularLocation>
        <location evidence="1 5">Cytoplasm</location>
    </subcellularLocation>
</comment>
<dbReference type="GO" id="GO:0051082">
    <property type="term" value="F:unfolded protein binding"/>
    <property type="evidence" value="ECO:0007669"/>
    <property type="project" value="UniProtKB-UniRule"/>
</dbReference>
<evidence type="ECO:0000313" key="9">
    <source>
        <dbReference type="Proteomes" id="UP000640485"/>
    </source>
</evidence>
<protein>
    <recommendedName>
        <fullName evidence="5">Urease accessory protein UreE</fullName>
    </recommendedName>
</protein>
<comment type="caution">
    <text evidence="8">The sequence shown here is derived from an EMBL/GenBank/DDBJ whole genome shotgun (WGS) entry which is preliminary data.</text>
</comment>
<gene>
    <name evidence="5" type="primary">ureE</name>
    <name evidence="8" type="ORF">JJJ17_15915</name>
</gene>
<dbReference type="CDD" id="cd00571">
    <property type="entry name" value="UreE"/>
    <property type="match status" value="1"/>
</dbReference>
<evidence type="ECO:0000256" key="2">
    <source>
        <dbReference type="ARBA" id="ARBA00022490"/>
    </source>
</evidence>
<dbReference type="SUPFAM" id="SSF69287">
    <property type="entry name" value="Urease metallochaperone UreE, N-terminal domain"/>
    <property type="match status" value="1"/>
</dbReference>
<dbReference type="Pfam" id="PF02814">
    <property type="entry name" value="UreE_N"/>
    <property type="match status" value="1"/>
</dbReference>
<evidence type="ECO:0000259" key="7">
    <source>
        <dbReference type="SMART" id="SM00988"/>
    </source>
</evidence>
<dbReference type="Proteomes" id="UP000640485">
    <property type="component" value="Unassembled WGS sequence"/>
</dbReference>
<comment type="similarity">
    <text evidence="5">Belongs to the UreE family.</text>
</comment>
<dbReference type="InterPro" id="IPR036118">
    <property type="entry name" value="UreE_N_sf"/>
</dbReference>
<dbReference type="Gene3D" id="2.60.260.20">
    <property type="entry name" value="Urease metallochaperone UreE, N-terminal domain"/>
    <property type="match status" value="1"/>
</dbReference>
<evidence type="ECO:0000256" key="4">
    <source>
        <dbReference type="ARBA" id="ARBA00023186"/>
    </source>
</evidence>
<proteinExistence type="inferred from homology"/>
<dbReference type="AlphaFoldDB" id="A0A934SEJ7"/>
<comment type="function">
    <text evidence="5">Involved in urease metallocenter assembly. Binds nickel. Probably functions as a nickel donor during metallocenter assembly.</text>
</comment>
<organism evidence="8 9">
    <name type="scientific">Paracoccus caeni</name>
    <dbReference type="NCBI Taxonomy" id="657651"/>
    <lineage>
        <taxon>Bacteria</taxon>
        <taxon>Pseudomonadati</taxon>
        <taxon>Pseudomonadota</taxon>
        <taxon>Alphaproteobacteria</taxon>
        <taxon>Rhodobacterales</taxon>
        <taxon>Paracoccaceae</taxon>
        <taxon>Paracoccus</taxon>
    </lineage>
</organism>
<dbReference type="Pfam" id="PF05194">
    <property type="entry name" value="UreE_C"/>
    <property type="match status" value="1"/>
</dbReference>
<dbReference type="GO" id="GO:0005737">
    <property type="term" value="C:cytoplasm"/>
    <property type="evidence" value="ECO:0007669"/>
    <property type="project" value="UniProtKB-SubCell"/>
</dbReference>
<dbReference type="GO" id="GO:0016151">
    <property type="term" value="F:nickel cation binding"/>
    <property type="evidence" value="ECO:0007669"/>
    <property type="project" value="UniProtKB-UniRule"/>
</dbReference>
<dbReference type="InterPro" id="IPR012406">
    <property type="entry name" value="UreE"/>
</dbReference>
<dbReference type="HAMAP" id="MF_00822">
    <property type="entry name" value="UreE"/>
    <property type="match status" value="1"/>
</dbReference>
<evidence type="ECO:0000256" key="5">
    <source>
        <dbReference type="HAMAP-Rule" id="MF_00822"/>
    </source>
</evidence>
<dbReference type="SUPFAM" id="SSF69737">
    <property type="entry name" value="Urease metallochaperone UreE, C-terminal domain"/>
    <property type="match status" value="1"/>
</dbReference>